<reference evidence="3" key="1">
    <citation type="submission" date="2020-06" db="EMBL/GenBank/DDBJ databases">
        <authorList>
            <person name="Li T."/>
            <person name="Hu X."/>
            <person name="Zhang T."/>
            <person name="Song X."/>
            <person name="Zhang H."/>
            <person name="Dai N."/>
            <person name="Sheng W."/>
            <person name="Hou X."/>
            <person name="Wei L."/>
        </authorList>
    </citation>
    <scope>NUCLEOTIDE SEQUENCE</scope>
    <source>
        <strain evidence="3">G02</strain>
        <tissue evidence="3">Leaf</tissue>
    </source>
</reference>
<dbReference type="SUPFAM" id="SSF48264">
    <property type="entry name" value="Cytochrome P450"/>
    <property type="match status" value="1"/>
</dbReference>
<evidence type="ECO:0000256" key="1">
    <source>
        <dbReference type="ARBA" id="ARBA00004167"/>
    </source>
</evidence>
<comment type="subcellular location">
    <subcellularLocation>
        <location evidence="1">Membrane</location>
        <topology evidence="1">Single-pass membrane protein</topology>
    </subcellularLocation>
</comment>
<dbReference type="EMBL" id="JACGWJ010000032">
    <property type="protein sequence ID" value="KAL0296191.1"/>
    <property type="molecule type" value="Genomic_DNA"/>
</dbReference>
<dbReference type="GO" id="GO:0016020">
    <property type="term" value="C:membrane"/>
    <property type="evidence" value="ECO:0007669"/>
    <property type="project" value="UniProtKB-SubCell"/>
</dbReference>
<dbReference type="Pfam" id="PF00067">
    <property type="entry name" value="p450"/>
    <property type="match status" value="1"/>
</dbReference>
<dbReference type="GO" id="GO:0016705">
    <property type="term" value="F:oxidoreductase activity, acting on paired donors, with incorporation or reduction of molecular oxygen"/>
    <property type="evidence" value="ECO:0007669"/>
    <property type="project" value="InterPro"/>
</dbReference>
<evidence type="ECO:0000256" key="2">
    <source>
        <dbReference type="ARBA" id="ARBA00023002"/>
    </source>
</evidence>
<sequence length="343" mass="39053">MSIESVERDDVGVDIDGASTIYTPQDYYVPNRLKITMPQPPQDDWFQSAPYVSIHAEANYSNPPTPPGPWGLPIVGFLPFLRPDMHIQFTELARQYGPIYRLWLGTKLCTVISSPSLIKEIVRDHDSIFANRDSTVATRIGSYNGNDISFCPYDSSWRTRRKIFVHDMLSNRSLDATFNLRKDEVRKAIRNIYTKINAPVKIYELACDISLNAIISMVWGNTIEGERKDKIGAAFSSMVARSFDLLGKPNVSDYFPVLARFDIQGVEREMSNFMQRFDEIVEDIINEREKISSGEVGGGGNKNGGRLDFLQMLMELSEKQDVKTKFGKTQIKAMITDQWSKFY</sequence>
<evidence type="ECO:0000313" key="3">
    <source>
        <dbReference type="EMBL" id="KAL0296191.1"/>
    </source>
</evidence>
<keyword evidence="2" id="KW-0560">Oxidoreductase</keyword>
<dbReference type="PRINTS" id="PR00463">
    <property type="entry name" value="EP450I"/>
</dbReference>
<proteinExistence type="predicted"/>
<dbReference type="AlphaFoldDB" id="A0AAW2JNG4"/>
<comment type="caution">
    <text evidence="3">The sequence shown here is derived from an EMBL/GenBank/DDBJ whole genome shotgun (WGS) entry which is preliminary data.</text>
</comment>
<dbReference type="Gene3D" id="1.10.630.10">
    <property type="entry name" value="Cytochrome P450"/>
    <property type="match status" value="1"/>
</dbReference>
<name>A0AAW2JNG4_SESRA</name>
<dbReference type="InterPro" id="IPR036396">
    <property type="entry name" value="Cyt_P450_sf"/>
</dbReference>
<organism evidence="3">
    <name type="scientific">Sesamum radiatum</name>
    <name type="common">Black benniseed</name>
    <dbReference type="NCBI Taxonomy" id="300843"/>
    <lineage>
        <taxon>Eukaryota</taxon>
        <taxon>Viridiplantae</taxon>
        <taxon>Streptophyta</taxon>
        <taxon>Embryophyta</taxon>
        <taxon>Tracheophyta</taxon>
        <taxon>Spermatophyta</taxon>
        <taxon>Magnoliopsida</taxon>
        <taxon>eudicotyledons</taxon>
        <taxon>Gunneridae</taxon>
        <taxon>Pentapetalae</taxon>
        <taxon>asterids</taxon>
        <taxon>lamiids</taxon>
        <taxon>Lamiales</taxon>
        <taxon>Pedaliaceae</taxon>
        <taxon>Sesamum</taxon>
    </lineage>
</organism>
<dbReference type="GO" id="GO:0005506">
    <property type="term" value="F:iron ion binding"/>
    <property type="evidence" value="ECO:0007669"/>
    <property type="project" value="InterPro"/>
</dbReference>
<gene>
    <name evidence="3" type="ORF">Sradi_6671200</name>
</gene>
<dbReference type="InterPro" id="IPR001128">
    <property type="entry name" value="Cyt_P450"/>
</dbReference>
<dbReference type="PANTHER" id="PTHR47951:SF7">
    <property type="entry name" value="FLAVONOID 3',5'-HYDROXYLASE-LIKE ISOFORM X1"/>
    <property type="match status" value="1"/>
</dbReference>
<dbReference type="InterPro" id="IPR002401">
    <property type="entry name" value="Cyt_P450_E_grp-I"/>
</dbReference>
<accession>A0AAW2JNG4</accession>
<dbReference type="PANTHER" id="PTHR47951">
    <property type="entry name" value="OS08G0547900 PROTEIN"/>
    <property type="match status" value="1"/>
</dbReference>
<dbReference type="GO" id="GO:0004497">
    <property type="term" value="F:monooxygenase activity"/>
    <property type="evidence" value="ECO:0007669"/>
    <property type="project" value="InterPro"/>
</dbReference>
<dbReference type="GO" id="GO:0020037">
    <property type="term" value="F:heme binding"/>
    <property type="evidence" value="ECO:0007669"/>
    <property type="project" value="InterPro"/>
</dbReference>
<reference evidence="3" key="2">
    <citation type="journal article" date="2024" name="Plant">
        <title>Genomic evolution and insights into agronomic trait innovations of Sesamum species.</title>
        <authorList>
            <person name="Miao H."/>
            <person name="Wang L."/>
            <person name="Qu L."/>
            <person name="Liu H."/>
            <person name="Sun Y."/>
            <person name="Le M."/>
            <person name="Wang Q."/>
            <person name="Wei S."/>
            <person name="Zheng Y."/>
            <person name="Lin W."/>
            <person name="Duan Y."/>
            <person name="Cao H."/>
            <person name="Xiong S."/>
            <person name="Wang X."/>
            <person name="Wei L."/>
            <person name="Li C."/>
            <person name="Ma Q."/>
            <person name="Ju M."/>
            <person name="Zhao R."/>
            <person name="Li G."/>
            <person name="Mu C."/>
            <person name="Tian Q."/>
            <person name="Mei H."/>
            <person name="Zhang T."/>
            <person name="Gao T."/>
            <person name="Zhang H."/>
        </authorList>
    </citation>
    <scope>NUCLEOTIDE SEQUENCE</scope>
    <source>
        <strain evidence="3">G02</strain>
    </source>
</reference>
<protein>
    <submittedName>
        <fullName evidence="3">Cytochrome</fullName>
    </submittedName>
</protein>